<evidence type="ECO:0000313" key="1">
    <source>
        <dbReference type="EMBL" id="KAF9479618.1"/>
    </source>
</evidence>
<protein>
    <submittedName>
        <fullName evidence="1">Uncharacterized protein</fullName>
    </submittedName>
</protein>
<gene>
    <name evidence="1" type="ORF">BDN70DRAFT_878585</name>
</gene>
<organism evidence="1 2">
    <name type="scientific">Pholiota conissans</name>
    <dbReference type="NCBI Taxonomy" id="109636"/>
    <lineage>
        <taxon>Eukaryota</taxon>
        <taxon>Fungi</taxon>
        <taxon>Dikarya</taxon>
        <taxon>Basidiomycota</taxon>
        <taxon>Agaricomycotina</taxon>
        <taxon>Agaricomycetes</taxon>
        <taxon>Agaricomycetidae</taxon>
        <taxon>Agaricales</taxon>
        <taxon>Agaricineae</taxon>
        <taxon>Strophariaceae</taxon>
        <taxon>Pholiota</taxon>
    </lineage>
</organism>
<comment type="caution">
    <text evidence="1">The sequence shown here is derived from an EMBL/GenBank/DDBJ whole genome shotgun (WGS) entry which is preliminary data.</text>
</comment>
<reference evidence="1" key="1">
    <citation type="submission" date="2020-11" db="EMBL/GenBank/DDBJ databases">
        <authorList>
            <consortium name="DOE Joint Genome Institute"/>
            <person name="Ahrendt S."/>
            <person name="Riley R."/>
            <person name="Andreopoulos W."/>
            <person name="Labutti K."/>
            <person name="Pangilinan J."/>
            <person name="Ruiz-Duenas F.J."/>
            <person name="Barrasa J.M."/>
            <person name="Sanchez-Garcia M."/>
            <person name="Camarero S."/>
            <person name="Miyauchi S."/>
            <person name="Serrano A."/>
            <person name="Linde D."/>
            <person name="Babiker R."/>
            <person name="Drula E."/>
            <person name="Ayuso-Fernandez I."/>
            <person name="Pacheco R."/>
            <person name="Padilla G."/>
            <person name="Ferreira P."/>
            <person name="Barriuso J."/>
            <person name="Kellner H."/>
            <person name="Castanera R."/>
            <person name="Alfaro M."/>
            <person name="Ramirez L."/>
            <person name="Pisabarro A.G."/>
            <person name="Kuo A."/>
            <person name="Tritt A."/>
            <person name="Lipzen A."/>
            <person name="He G."/>
            <person name="Yan M."/>
            <person name="Ng V."/>
            <person name="Cullen D."/>
            <person name="Martin F."/>
            <person name="Rosso M.-N."/>
            <person name="Henrissat B."/>
            <person name="Hibbett D."/>
            <person name="Martinez A.T."/>
            <person name="Grigoriev I.V."/>
        </authorList>
    </citation>
    <scope>NUCLEOTIDE SEQUENCE</scope>
    <source>
        <strain evidence="1">CIRM-BRFM 674</strain>
    </source>
</reference>
<dbReference type="EMBL" id="MU155209">
    <property type="protein sequence ID" value="KAF9479618.1"/>
    <property type="molecule type" value="Genomic_DNA"/>
</dbReference>
<sequence length="112" mass="12398">MTACLAADNDKDADFFREHLALVRGTDVLLYWVSTFCDQQALLERVTSPDRVRSSKTKLTDPDIFLGLLIANCLLEQEELMDGLTNLVVCSLSTDGKVVESARKLMMMVGLG</sequence>
<dbReference type="OrthoDB" id="5426988at2759"/>
<dbReference type="AlphaFoldDB" id="A0A9P6D1F0"/>
<dbReference type="Proteomes" id="UP000807469">
    <property type="component" value="Unassembled WGS sequence"/>
</dbReference>
<evidence type="ECO:0000313" key="2">
    <source>
        <dbReference type="Proteomes" id="UP000807469"/>
    </source>
</evidence>
<name>A0A9P6D1F0_9AGAR</name>
<accession>A0A9P6D1F0</accession>
<proteinExistence type="predicted"/>
<keyword evidence="2" id="KW-1185">Reference proteome</keyword>